<feature type="domain" description="HTH tetR-type" evidence="4">
    <location>
        <begin position="1"/>
        <end position="59"/>
    </location>
</feature>
<gene>
    <name evidence="5" type="ORF">EC501_01835</name>
</gene>
<keyword evidence="6" id="KW-1185">Reference proteome</keyword>
<dbReference type="InterPro" id="IPR023772">
    <property type="entry name" value="DNA-bd_HTH_TetR-type_CS"/>
</dbReference>
<dbReference type="PANTHER" id="PTHR43479:SF11">
    <property type="entry name" value="ACREF_ENVCD OPERON REPRESSOR-RELATED"/>
    <property type="match status" value="1"/>
</dbReference>
<evidence type="ECO:0000313" key="6">
    <source>
        <dbReference type="Proteomes" id="UP000279909"/>
    </source>
</evidence>
<dbReference type="Pfam" id="PF00440">
    <property type="entry name" value="TetR_N"/>
    <property type="match status" value="1"/>
</dbReference>
<dbReference type="PRINTS" id="PR00455">
    <property type="entry name" value="HTHTETR"/>
</dbReference>
<dbReference type="InterPro" id="IPR009057">
    <property type="entry name" value="Homeodomain-like_sf"/>
</dbReference>
<dbReference type="Proteomes" id="UP000279909">
    <property type="component" value="Unassembled WGS sequence"/>
</dbReference>
<organism evidence="5 6">
    <name type="scientific">Lysinibacillus halotolerans</name>
    <dbReference type="NCBI Taxonomy" id="1368476"/>
    <lineage>
        <taxon>Bacteria</taxon>
        <taxon>Bacillati</taxon>
        <taxon>Bacillota</taxon>
        <taxon>Bacilli</taxon>
        <taxon>Bacillales</taxon>
        <taxon>Bacillaceae</taxon>
        <taxon>Lysinibacillus</taxon>
    </lineage>
</organism>
<dbReference type="InterPro" id="IPR050624">
    <property type="entry name" value="HTH-type_Tx_Regulator"/>
</dbReference>
<protein>
    <submittedName>
        <fullName evidence="5">TetR/AcrR family transcriptional regulator</fullName>
    </submittedName>
</protein>
<dbReference type="SUPFAM" id="SSF48498">
    <property type="entry name" value="Tetracyclin repressor-like, C-terminal domain"/>
    <property type="match status" value="1"/>
</dbReference>
<evidence type="ECO:0000256" key="2">
    <source>
        <dbReference type="ARBA" id="ARBA00023125"/>
    </source>
</evidence>
<reference evidence="5 6" key="1">
    <citation type="journal article" date="2014" name="Int. J. Syst. Evol. Microbiol.">
        <title>Lysinibacillus halotolerans sp. nov., isolated from saline-alkaline soil.</title>
        <authorList>
            <person name="Kong D."/>
            <person name="Wang Y."/>
            <person name="Zhao B."/>
            <person name="Li Y."/>
            <person name="Song J."/>
            <person name="Zhai Y."/>
            <person name="Zhang C."/>
            <person name="Wang H."/>
            <person name="Chen X."/>
            <person name="Zhao B."/>
            <person name="Ruan Z."/>
        </authorList>
    </citation>
    <scope>NUCLEOTIDE SEQUENCE [LARGE SCALE GENOMIC DNA]</scope>
    <source>
        <strain evidence="5 6">MCCC 1A12703</strain>
    </source>
</reference>
<evidence type="ECO:0000256" key="3">
    <source>
        <dbReference type="PROSITE-ProRule" id="PRU00335"/>
    </source>
</evidence>
<dbReference type="InterPro" id="IPR036271">
    <property type="entry name" value="Tet_transcr_reg_TetR-rel_C_sf"/>
</dbReference>
<feature type="DNA-binding region" description="H-T-H motif" evidence="3">
    <location>
        <begin position="22"/>
        <end position="41"/>
    </location>
</feature>
<dbReference type="InterPro" id="IPR001647">
    <property type="entry name" value="HTH_TetR"/>
</dbReference>
<proteinExistence type="predicted"/>
<dbReference type="InterPro" id="IPR041490">
    <property type="entry name" value="KstR2_TetR_C"/>
</dbReference>
<evidence type="ECO:0000259" key="4">
    <source>
        <dbReference type="PROSITE" id="PS50977"/>
    </source>
</evidence>
<dbReference type="PROSITE" id="PS01081">
    <property type="entry name" value="HTH_TETR_1"/>
    <property type="match status" value="1"/>
</dbReference>
<accession>A0A3M8HG47</accession>
<comment type="caution">
    <text evidence="5">The sequence shown here is derived from an EMBL/GenBank/DDBJ whole genome shotgun (WGS) entry which is preliminary data.</text>
</comment>
<dbReference type="PROSITE" id="PS50977">
    <property type="entry name" value="HTH_TETR_2"/>
    <property type="match status" value="1"/>
</dbReference>
<keyword evidence="2 3" id="KW-0238">DNA-binding</keyword>
<dbReference type="PANTHER" id="PTHR43479">
    <property type="entry name" value="ACREF/ENVCD OPERON REPRESSOR-RELATED"/>
    <property type="match status" value="1"/>
</dbReference>
<dbReference type="Gene3D" id="1.10.357.10">
    <property type="entry name" value="Tetracycline Repressor, domain 2"/>
    <property type="match status" value="1"/>
</dbReference>
<dbReference type="OrthoDB" id="9814200at2"/>
<dbReference type="SUPFAM" id="SSF46689">
    <property type="entry name" value="Homeodomain-like"/>
    <property type="match status" value="1"/>
</dbReference>
<dbReference type="AlphaFoldDB" id="A0A3M8HG47"/>
<dbReference type="GO" id="GO:0003677">
    <property type="term" value="F:DNA binding"/>
    <property type="evidence" value="ECO:0007669"/>
    <property type="project" value="UniProtKB-UniRule"/>
</dbReference>
<evidence type="ECO:0000313" key="5">
    <source>
        <dbReference type="EMBL" id="RND01373.1"/>
    </source>
</evidence>
<evidence type="ECO:0000256" key="1">
    <source>
        <dbReference type="ARBA" id="ARBA00022491"/>
    </source>
</evidence>
<dbReference type="Pfam" id="PF17932">
    <property type="entry name" value="TetR_C_24"/>
    <property type="match status" value="1"/>
</dbReference>
<name>A0A3M8HG47_9BACI</name>
<dbReference type="EMBL" id="RHLQ01000002">
    <property type="protein sequence ID" value="RND01373.1"/>
    <property type="molecule type" value="Genomic_DNA"/>
</dbReference>
<dbReference type="Gene3D" id="1.10.10.60">
    <property type="entry name" value="Homeodomain-like"/>
    <property type="match status" value="1"/>
</dbReference>
<keyword evidence="1" id="KW-0678">Repressor</keyword>
<dbReference type="RefSeq" id="WP_122970587.1">
    <property type="nucleotide sequence ID" value="NZ_RHLQ01000002.1"/>
</dbReference>
<sequence>MRRTIIKESIDLFDKKGYSKTSIQDIVNSIGATKGTFYYYFNSKQELLRDIHLSYIQELLQEQEVILHDQNLTSKDKIRKLILLIIRKIRTHGKSARVFTREIRHLEEEHIQNVNSIKREFRLNFQKVLEDGIDKGEFRKDLRSDIVIFGILGMVNRSYNWYNPDGEVSEEELVDIYMDIIINGLKNKSEI</sequence>